<keyword evidence="2" id="KW-1185">Reference proteome</keyword>
<dbReference type="OrthoDB" id="9778801at2"/>
<dbReference type="RefSeq" id="WP_130233257.1">
    <property type="nucleotide sequence ID" value="NZ_CP035928.1"/>
</dbReference>
<dbReference type="PANTHER" id="PTHR33973:SF4">
    <property type="entry name" value="OS07G0153300 PROTEIN"/>
    <property type="match status" value="1"/>
</dbReference>
<sequence length="246" mass="29777">MNSHKLYEGEIFHKRFHPKTNKFKYKFYFLDINVHKLSSLKNRYFSQNRFNLFSFNTKDHFGKSDDFTKNAYELIEKLGLEEPDELRFVTLPRVLNFVFNPISVLILINNYKITNILAEVHNYNGGRVIYPIKLEENNNKYKGRVKKDMYVSPYFKTEGIYEFELKYNQHNFDIKIDLYEDDIYKLTAQMRLQSMDFNQSNSLKIFFKYLPTNFLVVTRTYFQAIKLFIKGLKIYSPRDIDKVRRY</sequence>
<dbReference type="EMBL" id="CP035928">
    <property type="protein sequence ID" value="QEP34315.1"/>
    <property type="molecule type" value="Genomic_DNA"/>
</dbReference>
<proteinExistence type="predicted"/>
<accession>A0A5C2H9Z1</accession>
<dbReference type="Pfam" id="PF07103">
    <property type="entry name" value="DUF1365"/>
    <property type="match status" value="1"/>
</dbReference>
<protein>
    <submittedName>
        <fullName evidence="1">DUF1365 domain-containing protein</fullName>
    </submittedName>
</protein>
<name>A0A5C2H9Z1_9BACT</name>
<evidence type="ECO:0000313" key="1">
    <source>
        <dbReference type="EMBL" id="QEP34315.1"/>
    </source>
</evidence>
<organism evidence="1 2">
    <name type="scientific">Malaciobacter pacificus</name>
    <dbReference type="NCBI Taxonomy" id="1080223"/>
    <lineage>
        <taxon>Bacteria</taxon>
        <taxon>Pseudomonadati</taxon>
        <taxon>Campylobacterota</taxon>
        <taxon>Epsilonproteobacteria</taxon>
        <taxon>Campylobacterales</taxon>
        <taxon>Arcobacteraceae</taxon>
        <taxon>Malaciobacter</taxon>
    </lineage>
</organism>
<dbReference type="Proteomes" id="UP000322726">
    <property type="component" value="Chromosome"/>
</dbReference>
<dbReference type="AlphaFoldDB" id="A0A5C2H9Z1"/>
<reference evidence="1 2" key="1">
    <citation type="submission" date="2019-09" db="EMBL/GenBank/DDBJ databases">
        <title>Complete genome sequencing of four Arcobacter species reveals a diverse suite of mobile elements.</title>
        <authorList>
            <person name="Miller W.G."/>
            <person name="Yee E."/>
            <person name="Bono J.L."/>
        </authorList>
    </citation>
    <scope>NUCLEOTIDE SEQUENCE [LARGE SCALE GENOMIC DNA]</scope>
    <source>
        <strain evidence="1 2">LMG 26638</strain>
    </source>
</reference>
<reference evidence="2" key="2">
    <citation type="submission" date="2019-09" db="EMBL/GenBank/DDBJ databases">
        <title>Complete genome sequencing of four Arcobacter species reveals a diverse suite of mobile elements.</title>
        <authorList>
            <person name="On S.L.W."/>
            <person name="Miller W.G."/>
            <person name="Biggs P."/>
            <person name="Cornelius A."/>
            <person name="Vandamme P."/>
        </authorList>
    </citation>
    <scope>NUCLEOTIDE SEQUENCE [LARGE SCALE GENOMIC DNA]</scope>
    <source>
        <strain evidence="2">LMG 26638</strain>
    </source>
</reference>
<reference evidence="1 2" key="3">
    <citation type="submission" date="2019-09" db="EMBL/GenBank/DDBJ databases">
        <title>Taxonomic note: a critical rebuttal of the proposed division of the genus Arcobacter into six genera, emended descriptions of Arcobacter anaerophilus and the genus Arcobacter, and an assessment of genus-level boundaries for Epsilonproteobacteria using in silico genomic comparator tools.</title>
        <authorList>
            <person name="On S.L.W."/>
            <person name="Miller W.G."/>
            <person name="Biggs P."/>
            <person name="Cornelius A."/>
            <person name="Vandamme P."/>
        </authorList>
    </citation>
    <scope>NUCLEOTIDE SEQUENCE [LARGE SCALE GENOMIC DNA]</scope>
    <source>
        <strain evidence="1 2">LMG 26638</strain>
    </source>
</reference>
<evidence type="ECO:0000313" key="2">
    <source>
        <dbReference type="Proteomes" id="UP000322726"/>
    </source>
</evidence>
<dbReference type="KEGG" id="apai:APAC_1194"/>
<gene>
    <name evidence="1" type="ORF">APAC_1194</name>
</gene>
<dbReference type="InterPro" id="IPR010775">
    <property type="entry name" value="DUF1365"/>
</dbReference>
<dbReference type="PANTHER" id="PTHR33973">
    <property type="entry name" value="OS07G0153300 PROTEIN"/>
    <property type="match status" value="1"/>
</dbReference>